<feature type="transmembrane region" description="Helical" evidence="1">
    <location>
        <begin position="218"/>
        <end position="236"/>
    </location>
</feature>
<reference evidence="2" key="1">
    <citation type="journal article" date="2020" name="Biotechnol. Biofuels">
        <title>New insights from the biogas microbiome by comprehensive genome-resolved metagenomics of nearly 1600 species originating from multiple anaerobic digesters.</title>
        <authorList>
            <person name="Campanaro S."/>
            <person name="Treu L."/>
            <person name="Rodriguez-R L.M."/>
            <person name="Kovalovszki A."/>
            <person name="Ziels R.M."/>
            <person name="Maus I."/>
            <person name="Zhu X."/>
            <person name="Kougias P.G."/>
            <person name="Basile A."/>
            <person name="Luo G."/>
            <person name="Schluter A."/>
            <person name="Konstantinidis K.T."/>
            <person name="Angelidaki I."/>
        </authorList>
    </citation>
    <scope>NUCLEOTIDE SEQUENCE</scope>
    <source>
        <strain evidence="2">AS01afH2WH_6</strain>
    </source>
</reference>
<evidence type="ECO:0000313" key="3">
    <source>
        <dbReference type="Proteomes" id="UP000767327"/>
    </source>
</evidence>
<dbReference type="Pfam" id="PF06772">
    <property type="entry name" value="LtrA"/>
    <property type="match status" value="1"/>
</dbReference>
<evidence type="ECO:0000313" key="2">
    <source>
        <dbReference type="EMBL" id="NLT80404.1"/>
    </source>
</evidence>
<feature type="transmembrane region" description="Helical" evidence="1">
    <location>
        <begin position="31"/>
        <end position="50"/>
    </location>
</feature>
<dbReference type="InterPro" id="IPR010640">
    <property type="entry name" value="Low_temperature_requirement_A"/>
</dbReference>
<reference evidence="2" key="2">
    <citation type="submission" date="2020-01" db="EMBL/GenBank/DDBJ databases">
        <authorList>
            <person name="Campanaro S."/>
        </authorList>
    </citation>
    <scope>NUCLEOTIDE SEQUENCE</scope>
    <source>
        <strain evidence="2">AS01afH2WH_6</strain>
    </source>
</reference>
<protein>
    <submittedName>
        <fullName evidence="2">Low temperature requirement protein A</fullName>
    </submittedName>
</protein>
<feature type="transmembrane region" description="Helical" evidence="1">
    <location>
        <begin position="122"/>
        <end position="143"/>
    </location>
</feature>
<dbReference type="PANTHER" id="PTHR36840:SF1">
    <property type="entry name" value="BLL5714 PROTEIN"/>
    <property type="match status" value="1"/>
</dbReference>
<feature type="transmembrane region" description="Helical" evidence="1">
    <location>
        <begin position="286"/>
        <end position="306"/>
    </location>
</feature>
<feature type="transmembrane region" description="Helical" evidence="1">
    <location>
        <begin position="179"/>
        <end position="198"/>
    </location>
</feature>
<feature type="transmembrane region" description="Helical" evidence="1">
    <location>
        <begin position="155"/>
        <end position="172"/>
    </location>
</feature>
<gene>
    <name evidence="2" type="ORF">GXW98_09015</name>
</gene>
<keyword evidence="1" id="KW-1133">Transmembrane helix</keyword>
<proteinExistence type="predicted"/>
<feature type="transmembrane region" description="Helical" evidence="1">
    <location>
        <begin position="318"/>
        <end position="337"/>
    </location>
</feature>
<keyword evidence="1" id="KW-0472">Membrane</keyword>
<keyword evidence="1" id="KW-0812">Transmembrane</keyword>
<organism evidence="2 3">
    <name type="scientific">Bifidobacterium crudilactis</name>
    <dbReference type="NCBI Taxonomy" id="327277"/>
    <lineage>
        <taxon>Bacteria</taxon>
        <taxon>Bacillati</taxon>
        <taxon>Actinomycetota</taxon>
        <taxon>Actinomycetes</taxon>
        <taxon>Bifidobacteriales</taxon>
        <taxon>Bifidobacteriaceae</taxon>
        <taxon>Bifidobacterium</taxon>
    </lineage>
</organism>
<dbReference type="EMBL" id="JAAXZR010000027">
    <property type="protein sequence ID" value="NLT80404.1"/>
    <property type="molecule type" value="Genomic_DNA"/>
</dbReference>
<feature type="transmembrane region" description="Helical" evidence="1">
    <location>
        <begin position="95"/>
        <end position="115"/>
    </location>
</feature>
<feature type="transmembrane region" description="Helical" evidence="1">
    <location>
        <begin position="62"/>
        <end position="80"/>
    </location>
</feature>
<dbReference type="AlphaFoldDB" id="A0A971IDI9"/>
<dbReference type="Proteomes" id="UP000767327">
    <property type="component" value="Unassembled WGS sequence"/>
</dbReference>
<sequence>MSTSRQQPHGSCRFGLSPMLPRDPREAHRSASSLELFFDLVFVVAVSFASQRLHNLESTGHIGNSLMMYAMVFFAIWWAWMNFSWFATSFVTDDWLYRVMTIVQMVGALVLAAGVPEGMDEGNLTIVTLGYVLMRLAMVGQWLRASASSQEFRGTAIRYVIGVVAVQIAWLLRLALPANLAIVSFAVLAAAEIAVPLLAESRRTTPWNPGHITDRYGAFTLIVLGESILAAANVLVDALGRGEHIARLLALAACGILMAAGMWWVYFARDQNRQILGNRSTMFFAYGHYLIFAAAGAFSSGIELFVDALEGSEMAARLAPAALGLPVLIFLAGVWVLMLRHCLGRAGDIWYALGVGVVALSCFLSPQMSPIGTTIGVILAVIGTEIRRNGEEKS</sequence>
<dbReference type="PANTHER" id="PTHR36840">
    <property type="entry name" value="BLL5714 PROTEIN"/>
    <property type="match status" value="1"/>
</dbReference>
<evidence type="ECO:0000256" key="1">
    <source>
        <dbReference type="SAM" id="Phobius"/>
    </source>
</evidence>
<comment type="caution">
    <text evidence="2">The sequence shown here is derived from an EMBL/GenBank/DDBJ whole genome shotgun (WGS) entry which is preliminary data.</text>
</comment>
<feature type="transmembrane region" description="Helical" evidence="1">
    <location>
        <begin position="248"/>
        <end position="266"/>
    </location>
</feature>
<dbReference type="RefSeq" id="WP_273174580.1">
    <property type="nucleotide sequence ID" value="NZ_JAAXZR010000027.1"/>
</dbReference>
<feature type="transmembrane region" description="Helical" evidence="1">
    <location>
        <begin position="349"/>
        <end position="382"/>
    </location>
</feature>
<name>A0A971IDI9_9BIFI</name>
<accession>A0A971IDI9</accession>